<dbReference type="GO" id="GO:0006000">
    <property type="term" value="P:fructose metabolic process"/>
    <property type="evidence" value="ECO:0000318"/>
    <property type="project" value="GO_Central"/>
</dbReference>
<dbReference type="STRING" id="6238.A8WWB4"/>
<dbReference type="FunFam" id="3.30.540.10:FF:000005">
    <property type="entry name" value="Fructose-1,6-bisphosphatase isozyme 2"/>
    <property type="match status" value="1"/>
</dbReference>
<evidence type="ECO:0000256" key="16">
    <source>
        <dbReference type="ARBA" id="ARBA00023242"/>
    </source>
</evidence>
<dbReference type="HOGENOM" id="CLU_039977_1_0_1"/>
<evidence type="ECO:0000256" key="25">
    <source>
        <dbReference type="SAM" id="Phobius"/>
    </source>
</evidence>
<evidence type="ECO:0000256" key="3">
    <source>
        <dbReference type="ARBA" id="ARBA00004123"/>
    </source>
</evidence>
<dbReference type="EC" id="3.1.3.11" evidence="8"/>
<sequence length="397" mass="43766">MDSNNTENERREHNMRLLLCCSLPSLSFHFVVFLQYLDEIKKINFADSQFAIFSLIMPSETSQFGIETDSITLQRFVLQEQRKHADASGELTSLLTNMLVAIKAISSATQKAGLAKLYGIAGSTNVQGEEVKKLDVLSNELMINMLKSSYTTCLLVSEENDELIEVEEKRRGKYIVTFDPLDGSSNIDCLVSIGTIFGIYKKRGDGPPIVDDVLKPGKEMVAAGYALYGSATMVVLSTGDGVNGFTLDPSIGEFILTHPNMKCKEKGSIYSLNEGYAKTWSKGLAEYIRTRKEPEPGKKAMGQRYVGSMVADVHRTILNGGIFLYPPTASAPTGKLRLLYECNPMAYIIEQAGGLATTGKERILDIQPTAIHQRAPIILGSKLDVEEALEYLAKYDD</sequence>
<feature type="domain" description="Fructose-1-6-bisphosphatase class I N-terminal" evidence="26">
    <location>
        <begin position="71"/>
        <end position="259"/>
    </location>
</feature>
<dbReference type="PROSITE" id="PS00124">
    <property type="entry name" value="FBPASE"/>
    <property type="match status" value="1"/>
</dbReference>
<dbReference type="InterPro" id="IPR000146">
    <property type="entry name" value="FBPase_class-1"/>
</dbReference>
<dbReference type="GO" id="GO:0006002">
    <property type="term" value="P:fructose 6-phosphate metabolic process"/>
    <property type="evidence" value="ECO:0000318"/>
    <property type="project" value="GO_Central"/>
</dbReference>
<protein>
    <recommendedName>
        <fullName evidence="21">Fructose-1,6-bisphosphatase isozyme 2</fullName>
        <ecNumber evidence="8">3.1.3.11</ecNumber>
    </recommendedName>
    <alternativeName>
        <fullName evidence="18">D-fructose-1,6-bisphosphate 1-phosphohydrolase</fullName>
    </alternativeName>
    <alternativeName>
        <fullName evidence="22">D-fructose-1,6-bisphosphate 1-phosphohydrolase 2</fullName>
    </alternativeName>
    <alternativeName>
        <fullName evidence="23">Muscle FBPase</fullName>
    </alternativeName>
</protein>
<dbReference type="CDD" id="cd00354">
    <property type="entry name" value="FBPase"/>
    <property type="match status" value="1"/>
</dbReference>
<dbReference type="GO" id="GO:0030018">
    <property type="term" value="C:Z disc"/>
    <property type="evidence" value="ECO:0007669"/>
    <property type="project" value="UniProtKB-SubCell"/>
</dbReference>
<name>A8WWB4_CAEBR</name>
<evidence type="ECO:0000313" key="30">
    <source>
        <dbReference type="WormBase" id="CBG04165"/>
    </source>
</evidence>
<organism evidence="28 29">
    <name type="scientific">Caenorhabditis briggsae</name>
    <dbReference type="NCBI Taxonomy" id="6238"/>
    <lineage>
        <taxon>Eukaryota</taxon>
        <taxon>Metazoa</taxon>
        <taxon>Ecdysozoa</taxon>
        <taxon>Nematoda</taxon>
        <taxon>Chromadorea</taxon>
        <taxon>Rhabditida</taxon>
        <taxon>Rhabditina</taxon>
        <taxon>Rhabditomorpha</taxon>
        <taxon>Rhabditoidea</taxon>
        <taxon>Rhabditidae</taxon>
        <taxon>Peloderinae</taxon>
        <taxon>Caenorhabditis</taxon>
    </lineage>
</organism>
<dbReference type="GO" id="GO:0046872">
    <property type="term" value="F:metal ion binding"/>
    <property type="evidence" value="ECO:0007669"/>
    <property type="project" value="UniProtKB-KW"/>
</dbReference>
<evidence type="ECO:0000256" key="11">
    <source>
        <dbReference type="ARBA" id="ARBA00022723"/>
    </source>
</evidence>
<dbReference type="GO" id="GO:0030388">
    <property type="term" value="P:fructose 1,6-bisphosphate metabolic process"/>
    <property type="evidence" value="ECO:0000318"/>
    <property type="project" value="GO_Central"/>
</dbReference>
<evidence type="ECO:0000256" key="7">
    <source>
        <dbReference type="ARBA" id="ARBA00010941"/>
    </source>
</evidence>
<comment type="subcellular location">
    <subcellularLocation>
        <location evidence="5">Cell junction</location>
    </subcellularLocation>
    <subcellularLocation>
        <location evidence="4">Cytoplasm</location>
        <location evidence="4">Myofibril</location>
        <location evidence="4">Sarcomere</location>
        <location evidence="4">Z line</location>
    </subcellularLocation>
    <subcellularLocation>
        <location evidence="3">Nucleus</location>
    </subcellularLocation>
</comment>
<dbReference type="eggNOG" id="KOG1458">
    <property type="taxonomic scope" value="Eukaryota"/>
</dbReference>
<reference evidence="28 29" key="2">
    <citation type="journal article" date="2011" name="PLoS Genet.">
        <title>Caenorhabditis briggsae recombinant inbred line genotypes reveal inter-strain incompatibility and the evolution of recombination.</title>
        <authorList>
            <person name="Ross J.A."/>
            <person name="Koboldt D.C."/>
            <person name="Staisch J.E."/>
            <person name="Chamberlin H.M."/>
            <person name="Gupta B.P."/>
            <person name="Miller R.D."/>
            <person name="Baird S.E."/>
            <person name="Haag E.S."/>
        </authorList>
    </citation>
    <scope>NUCLEOTIDE SEQUENCE [LARGE SCALE GENOMIC DNA]</scope>
    <source>
        <strain evidence="28 29">AF16</strain>
    </source>
</reference>
<keyword evidence="10" id="KW-0597">Phosphoprotein</keyword>
<dbReference type="Gene3D" id="3.40.190.80">
    <property type="match status" value="1"/>
</dbReference>
<feature type="domain" description="Fructose-1-6-bisphosphatase class 1 C-terminal" evidence="27">
    <location>
        <begin position="264"/>
        <end position="392"/>
    </location>
</feature>
<evidence type="ECO:0000256" key="13">
    <source>
        <dbReference type="ARBA" id="ARBA00022837"/>
    </source>
</evidence>
<keyword evidence="13" id="KW-0106">Calcium</keyword>
<evidence type="ECO:0000256" key="17">
    <source>
        <dbReference type="ARBA" id="ARBA00023277"/>
    </source>
</evidence>
<evidence type="ECO:0000313" key="29">
    <source>
        <dbReference type="Proteomes" id="UP000008549"/>
    </source>
</evidence>
<comment type="subunit">
    <text evidence="20">Homotetramer. Interacts with ALDOA; the interaction blocks inhibition by physiological concentrations of AMP and reduces inhibition by Ca(2+). Interacts with alpha-actinin and F-actin.</text>
</comment>
<dbReference type="AlphaFoldDB" id="A8WWB4"/>
<evidence type="ECO:0000256" key="4">
    <source>
        <dbReference type="ARBA" id="ARBA00004216"/>
    </source>
</evidence>
<keyword evidence="9" id="KW-0963">Cytoplasm</keyword>
<evidence type="ECO:0000256" key="2">
    <source>
        <dbReference type="ARBA" id="ARBA00001946"/>
    </source>
</evidence>
<feature type="transmembrane region" description="Helical" evidence="25">
    <location>
        <begin position="17"/>
        <end position="37"/>
    </location>
</feature>
<evidence type="ECO:0000256" key="8">
    <source>
        <dbReference type="ARBA" id="ARBA00013093"/>
    </source>
</evidence>
<dbReference type="Pfam" id="PF18913">
    <property type="entry name" value="FBPase_C"/>
    <property type="match status" value="1"/>
</dbReference>
<evidence type="ECO:0000313" key="28">
    <source>
        <dbReference type="EMBL" id="CAP24923.2"/>
    </source>
</evidence>
<dbReference type="GO" id="GO:0042132">
    <property type="term" value="F:fructose 1,6-bisphosphate 1-phosphatase activity"/>
    <property type="evidence" value="ECO:0000318"/>
    <property type="project" value="GO_Central"/>
</dbReference>
<evidence type="ECO:0000256" key="9">
    <source>
        <dbReference type="ARBA" id="ARBA00022490"/>
    </source>
</evidence>
<evidence type="ECO:0000256" key="23">
    <source>
        <dbReference type="ARBA" id="ARBA00043165"/>
    </source>
</evidence>
<dbReference type="InterPro" id="IPR020548">
    <property type="entry name" value="Fructose_bisphosphatase_AS"/>
</dbReference>
<evidence type="ECO:0000256" key="19">
    <source>
        <dbReference type="ARBA" id="ARBA00037516"/>
    </source>
</evidence>
<dbReference type="PANTHER" id="PTHR11556">
    <property type="entry name" value="FRUCTOSE-1,6-BISPHOSPHATASE-RELATED"/>
    <property type="match status" value="1"/>
</dbReference>
<keyword evidence="25" id="KW-1133">Transmembrane helix</keyword>
<keyword evidence="29" id="KW-1185">Reference proteome</keyword>
<evidence type="ECO:0000259" key="27">
    <source>
        <dbReference type="Pfam" id="PF18913"/>
    </source>
</evidence>
<accession>A8WWB4</accession>
<keyword evidence="14" id="KW-0460">Magnesium</keyword>
<comment type="catalytic activity">
    <reaction evidence="1">
        <text>beta-D-fructose 1,6-bisphosphate + H2O = beta-D-fructose 6-phosphate + phosphate</text>
        <dbReference type="Rhea" id="RHEA:11064"/>
        <dbReference type="ChEBI" id="CHEBI:15377"/>
        <dbReference type="ChEBI" id="CHEBI:32966"/>
        <dbReference type="ChEBI" id="CHEBI:43474"/>
        <dbReference type="ChEBI" id="CHEBI:57634"/>
        <dbReference type="EC" id="3.1.3.11"/>
    </reaction>
</comment>
<evidence type="ECO:0000256" key="14">
    <source>
        <dbReference type="ARBA" id="ARBA00022842"/>
    </source>
</evidence>
<dbReference type="HAMAP" id="MF_01855">
    <property type="entry name" value="FBPase_class1"/>
    <property type="match status" value="1"/>
</dbReference>
<dbReference type="SUPFAM" id="SSF56655">
    <property type="entry name" value="Carbohydrate phosphatase"/>
    <property type="match status" value="1"/>
</dbReference>
<evidence type="ECO:0000256" key="1">
    <source>
        <dbReference type="ARBA" id="ARBA00001273"/>
    </source>
</evidence>
<keyword evidence="17 24" id="KW-0119">Carbohydrate metabolism</keyword>
<dbReference type="OMA" id="YIPENCP"/>
<dbReference type="NCBIfam" id="NF006778">
    <property type="entry name" value="PRK09293.1-1"/>
    <property type="match status" value="1"/>
</dbReference>
<dbReference type="GO" id="GO:0070161">
    <property type="term" value="C:anchoring junction"/>
    <property type="evidence" value="ECO:0007669"/>
    <property type="project" value="UniProtKB-SubCell"/>
</dbReference>
<comment type="pathway">
    <text evidence="6">Carbohydrate biosynthesis; gluconeogenesis.</text>
</comment>
<comment type="function">
    <text evidence="19">Catalyzes the hydrolysis of fructose 1,6-bisphosphate to fructose 6-phosphate in the presence of divalent cations and probably participates in glycogen synthesis from carbohydrate precursors, such as lactate.</text>
</comment>
<keyword evidence="25" id="KW-0812">Transmembrane</keyword>
<keyword evidence="25" id="KW-0472">Membrane</keyword>
<evidence type="ECO:0000256" key="20">
    <source>
        <dbReference type="ARBA" id="ARBA00038670"/>
    </source>
</evidence>
<keyword evidence="12 24" id="KW-0378">Hydrolase</keyword>
<gene>
    <name evidence="30" type="primary">fbp-1</name>
    <name evidence="28" type="synonym">Cbr-fbp-1</name>
    <name evidence="30" type="ORF">CBG04165</name>
    <name evidence="28" type="ORF">CBG_04165</name>
</gene>
<evidence type="ECO:0000256" key="22">
    <source>
        <dbReference type="ARBA" id="ARBA00042757"/>
    </source>
</evidence>
<dbReference type="FunCoup" id="A8WWB4">
    <property type="interactions" value="803"/>
</dbReference>
<dbReference type="PANTHER" id="PTHR11556:SF1">
    <property type="entry name" value="FRUCTOSE-BISPHOSPHATASE"/>
    <property type="match status" value="1"/>
</dbReference>
<keyword evidence="15" id="KW-0965">Cell junction</keyword>
<dbReference type="GO" id="GO:0005829">
    <property type="term" value="C:cytosol"/>
    <property type="evidence" value="ECO:0000318"/>
    <property type="project" value="GO_Central"/>
</dbReference>
<dbReference type="GO" id="GO:0005737">
    <property type="term" value="C:cytoplasm"/>
    <property type="evidence" value="ECO:0000318"/>
    <property type="project" value="GO_Central"/>
</dbReference>
<dbReference type="Proteomes" id="UP000008549">
    <property type="component" value="Unassembled WGS sequence"/>
</dbReference>
<dbReference type="PRINTS" id="PR00115">
    <property type="entry name" value="F16BPHPHTASE"/>
</dbReference>
<proteinExistence type="inferred from homology"/>
<comment type="similarity">
    <text evidence="7 24">Belongs to the FBPase class 1 family.</text>
</comment>
<evidence type="ECO:0000259" key="26">
    <source>
        <dbReference type="Pfam" id="PF00316"/>
    </source>
</evidence>
<evidence type="ECO:0000256" key="5">
    <source>
        <dbReference type="ARBA" id="ARBA00004282"/>
    </source>
</evidence>
<evidence type="ECO:0000256" key="12">
    <source>
        <dbReference type="ARBA" id="ARBA00022801"/>
    </source>
</evidence>
<dbReference type="InterPro" id="IPR028343">
    <property type="entry name" value="FBPtase"/>
</dbReference>
<dbReference type="Gene3D" id="3.30.540.10">
    <property type="entry name" value="Fructose-1,6-Bisphosphatase, subunit A, domain 1"/>
    <property type="match status" value="1"/>
</dbReference>
<dbReference type="FunFam" id="3.40.190.80:FF:000001">
    <property type="entry name" value="Fructose-1,6-bisphosphatase class 1"/>
    <property type="match status" value="1"/>
</dbReference>
<dbReference type="NCBIfam" id="NF006779">
    <property type="entry name" value="PRK09293.1-3"/>
    <property type="match status" value="1"/>
</dbReference>
<keyword evidence="16" id="KW-0539">Nucleus</keyword>
<keyword evidence="11" id="KW-0479">Metal-binding</keyword>
<evidence type="ECO:0000256" key="10">
    <source>
        <dbReference type="ARBA" id="ARBA00022553"/>
    </source>
</evidence>
<dbReference type="EMBL" id="HE600926">
    <property type="protein sequence ID" value="CAP24923.2"/>
    <property type="molecule type" value="Genomic_DNA"/>
</dbReference>
<dbReference type="WormBase" id="CBG04165">
    <property type="protein sequence ID" value="CBP01091"/>
    <property type="gene ID" value="WBGene00026892"/>
    <property type="gene designation" value="Cbr-fbp-1"/>
</dbReference>
<evidence type="ECO:0000256" key="21">
    <source>
        <dbReference type="ARBA" id="ARBA00040321"/>
    </source>
</evidence>
<dbReference type="InParanoid" id="A8WWB4"/>
<evidence type="ECO:0000256" key="6">
    <source>
        <dbReference type="ARBA" id="ARBA00004742"/>
    </source>
</evidence>
<comment type="cofactor">
    <cofactor evidence="2">
        <name>Mg(2+)</name>
        <dbReference type="ChEBI" id="CHEBI:18420"/>
    </cofactor>
</comment>
<dbReference type="PIRSF" id="PIRSF000904">
    <property type="entry name" value="FBPtase_SBPase"/>
    <property type="match status" value="1"/>
</dbReference>
<dbReference type="InterPro" id="IPR044015">
    <property type="entry name" value="FBPase_C_dom"/>
</dbReference>
<dbReference type="InterPro" id="IPR033391">
    <property type="entry name" value="FBPase_N"/>
</dbReference>
<evidence type="ECO:0000256" key="15">
    <source>
        <dbReference type="ARBA" id="ARBA00022949"/>
    </source>
</evidence>
<dbReference type="PIRSF" id="PIRSF500210">
    <property type="entry name" value="FBPtase"/>
    <property type="match status" value="1"/>
</dbReference>
<reference evidence="28 29" key="1">
    <citation type="journal article" date="2003" name="PLoS Biol.">
        <title>The genome sequence of Caenorhabditis briggsae: a platform for comparative genomics.</title>
        <authorList>
            <person name="Stein L.D."/>
            <person name="Bao Z."/>
            <person name="Blasiar D."/>
            <person name="Blumenthal T."/>
            <person name="Brent M.R."/>
            <person name="Chen N."/>
            <person name="Chinwalla A."/>
            <person name="Clarke L."/>
            <person name="Clee C."/>
            <person name="Coghlan A."/>
            <person name="Coulson A."/>
            <person name="D'Eustachio P."/>
            <person name="Fitch D.H."/>
            <person name="Fulton L.A."/>
            <person name="Fulton R.E."/>
            <person name="Griffiths-Jones S."/>
            <person name="Harris T.W."/>
            <person name="Hillier L.W."/>
            <person name="Kamath R."/>
            <person name="Kuwabara P.E."/>
            <person name="Mardis E.R."/>
            <person name="Marra M.A."/>
            <person name="Miner T.L."/>
            <person name="Minx P."/>
            <person name="Mullikin J.C."/>
            <person name="Plumb R.W."/>
            <person name="Rogers J."/>
            <person name="Schein J.E."/>
            <person name="Sohrmann M."/>
            <person name="Spieth J."/>
            <person name="Stajich J.E."/>
            <person name="Wei C."/>
            <person name="Willey D."/>
            <person name="Wilson R.K."/>
            <person name="Durbin R."/>
            <person name="Waterston R.H."/>
        </authorList>
    </citation>
    <scope>NUCLEOTIDE SEQUENCE [LARGE SCALE GENOMIC DNA]</scope>
    <source>
        <strain evidence="28 29">AF16</strain>
    </source>
</reference>
<dbReference type="UniPathway" id="UPA00138"/>
<evidence type="ECO:0000256" key="24">
    <source>
        <dbReference type="RuleBase" id="RU000508"/>
    </source>
</evidence>
<evidence type="ECO:0000256" key="18">
    <source>
        <dbReference type="ARBA" id="ARBA00032973"/>
    </source>
</evidence>
<dbReference type="GO" id="GO:0006094">
    <property type="term" value="P:gluconeogenesis"/>
    <property type="evidence" value="ECO:0000318"/>
    <property type="project" value="GO_Central"/>
</dbReference>
<dbReference type="Pfam" id="PF00316">
    <property type="entry name" value="FBPase"/>
    <property type="match status" value="1"/>
</dbReference>
<dbReference type="GO" id="GO:0005634">
    <property type="term" value="C:nucleus"/>
    <property type="evidence" value="ECO:0007669"/>
    <property type="project" value="UniProtKB-SubCell"/>
</dbReference>